<feature type="transmembrane region" description="Helical" evidence="1">
    <location>
        <begin position="20"/>
        <end position="37"/>
    </location>
</feature>
<feature type="transmembrane region" description="Helical" evidence="1">
    <location>
        <begin position="170"/>
        <end position="195"/>
    </location>
</feature>
<feature type="transmembrane region" description="Helical" evidence="1">
    <location>
        <begin position="207"/>
        <end position="226"/>
    </location>
</feature>
<evidence type="ECO:0000313" key="2">
    <source>
        <dbReference type="EMBL" id="MDX8490491.1"/>
    </source>
</evidence>
<protein>
    <submittedName>
        <fullName evidence="2">MFS transporter</fullName>
    </submittedName>
</protein>
<gene>
    <name evidence="2" type="ORF">RFN29_02765</name>
</gene>
<proteinExistence type="predicted"/>
<feature type="transmembrane region" description="Helical" evidence="1">
    <location>
        <begin position="143"/>
        <end position="164"/>
    </location>
</feature>
<keyword evidence="1" id="KW-0812">Transmembrane</keyword>
<dbReference type="Proteomes" id="UP001271249">
    <property type="component" value="Unassembled WGS sequence"/>
</dbReference>
<organism evidence="2 3">
    <name type="scientific">Mesorhizobium captivum</name>
    <dbReference type="NCBI Taxonomy" id="3072319"/>
    <lineage>
        <taxon>Bacteria</taxon>
        <taxon>Pseudomonadati</taxon>
        <taxon>Pseudomonadota</taxon>
        <taxon>Alphaproteobacteria</taxon>
        <taxon>Hyphomicrobiales</taxon>
        <taxon>Phyllobacteriaceae</taxon>
        <taxon>Mesorhizobium</taxon>
    </lineage>
</organism>
<keyword evidence="1" id="KW-0472">Membrane</keyword>
<comment type="caution">
    <text evidence="2">The sequence shown here is derived from an EMBL/GenBank/DDBJ whole genome shotgun (WGS) entry which is preliminary data.</text>
</comment>
<feature type="transmembrane region" description="Helical" evidence="1">
    <location>
        <begin position="246"/>
        <end position="265"/>
    </location>
</feature>
<dbReference type="RefSeq" id="WP_320224623.1">
    <property type="nucleotide sequence ID" value="NZ_JAVIJC010000002.1"/>
</dbReference>
<sequence length="295" mass="31445">MTVEAASSAIVPSRDAWRGLLWFAPLTALWLLLIYRWPTIPASGVPTTAHQLAAHGLIALGLWLGLEHTSLTPGQRRATWLAIMIPDTLWFTVAWSAAINGVFHPDTTSLPVLPSAIFLPVIIGAPLLLFSKRIGQVLDAMPASWLVAVQLYRVFGSWALAAWLHGALPGVFAVPAGIGDMLTGLFALPAAIAVATGTDEGRRAATLWNILGLADFAVAITMGMITSPGPWQLIVPDVQSIGAGDYPGVLTPAFVVPSSILLHVLSLRQLRRRLTATTIRAASRHLEPSSSKTLV</sequence>
<feature type="transmembrane region" description="Helical" evidence="1">
    <location>
        <begin position="110"/>
        <end position="131"/>
    </location>
</feature>
<name>A0ABU4YUY2_9HYPH</name>
<evidence type="ECO:0000256" key="1">
    <source>
        <dbReference type="SAM" id="Phobius"/>
    </source>
</evidence>
<keyword evidence="3" id="KW-1185">Reference proteome</keyword>
<keyword evidence="1" id="KW-1133">Transmembrane helix</keyword>
<dbReference type="EMBL" id="JAVIJC010000002">
    <property type="protein sequence ID" value="MDX8490491.1"/>
    <property type="molecule type" value="Genomic_DNA"/>
</dbReference>
<feature type="transmembrane region" description="Helical" evidence="1">
    <location>
        <begin position="49"/>
        <end position="66"/>
    </location>
</feature>
<feature type="transmembrane region" description="Helical" evidence="1">
    <location>
        <begin position="78"/>
        <end position="98"/>
    </location>
</feature>
<reference evidence="2 3" key="1">
    <citation type="submission" date="2023-08" db="EMBL/GenBank/DDBJ databases">
        <title>Implementing the SeqCode for naming new Mesorhizobium species isolated from Vachellia karroo root nodules.</title>
        <authorList>
            <person name="Van Lill M."/>
        </authorList>
    </citation>
    <scope>NUCLEOTIDE SEQUENCE [LARGE SCALE GENOMIC DNA]</scope>
    <source>
        <strain evidence="2 3">VK22B</strain>
    </source>
</reference>
<evidence type="ECO:0000313" key="3">
    <source>
        <dbReference type="Proteomes" id="UP001271249"/>
    </source>
</evidence>
<accession>A0ABU4YUY2</accession>